<dbReference type="RefSeq" id="WP_176612424.1">
    <property type="nucleotide sequence ID" value="NZ_JABXXR010000008.1"/>
</dbReference>
<reference evidence="2 3" key="1">
    <citation type="submission" date="2020-06" db="EMBL/GenBank/DDBJ databases">
        <title>Description of novel acetic acid bacteria.</title>
        <authorList>
            <person name="Sombolestani A."/>
        </authorList>
    </citation>
    <scope>NUCLEOTIDE SEQUENCE [LARGE SCALE GENOMIC DNA]</scope>
    <source>
        <strain evidence="2 3">LMG 27010</strain>
    </source>
</reference>
<sequence>MRRVALAAAVLVVVGLFAGFLSLGFSAKPPLPQDVHKDLPASTFASAAAPVTPPPVPAATPAPAPEPTTPPTAAAAH</sequence>
<proteinExistence type="predicted"/>
<feature type="region of interest" description="Disordered" evidence="1">
    <location>
        <begin position="46"/>
        <end position="77"/>
    </location>
</feature>
<name>A0A850P9Q0_9PROT</name>
<protein>
    <submittedName>
        <fullName evidence="2">Uncharacterized protein</fullName>
    </submittedName>
</protein>
<keyword evidence="3" id="KW-1185">Reference proteome</keyword>
<evidence type="ECO:0000256" key="1">
    <source>
        <dbReference type="SAM" id="MobiDB-lite"/>
    </source>
</evidence>
<dbReference type="EMBL" id="JABXXR010000008">
    <property type="protein sequence ID" value="NVN39409.1"/>
    <property type="molecule type" value="Genomic_DNA"/>
</dbReference>
<gene>
    <name evidence="2" type="ORF">HUK82_02350</name>
</gene>
<organism evidence="2 3">
    <name type="scientific">Ameyamaea chiangmaiensis</name>
    <dbReference type="NCBI Taxonomy" id="442969"/>
    <lineage>
        <taxon>Bacteria</taxon>
        <taxon>Pseudomonadati</taxon>
        <taxon>Pseudomonadota</taxon>
        <taxon>Alphaproteobacteria</taxon>
        <taxon>Acetobacterales</taxon>
        <taxon>Acetobacteraceae</taxon>
        <taxon>Ameyamaea</taxon>
    </lineage>
</organism>
<feature type="compositionally biased region" description="Pro residues" evidence="1">
    <location>
        <begin position="51"/>
        <end position="70"/>
    </location>
</feature>
<comment type="caution">
    <text evidence="2">The sequence shown here is derived from an EMBL/GenBank/DDBJ whole genome shotgun (WGS) entry which is preliminary data.</text>
</comment>
<dbReference type="Proteomes" id="UP000585665">
    <property type="component" value="Unassembled WGS sequence"/>
</dbReference>
<accession>A0A850P9Q0</accession>
<dbReference type="AlphaFoldDB" id="A0A850P9Q0"/>
<evidence type="ECO:0000313" key="3">
    <source>
        <dbReference type="Proteomes" id="UP000585665"/>
    </source>
</evidence>
<evidence type="ECO:0000313" key="2">
    <source>
        <dbReference type="EMBL" id="NVN39409.1"/>
    </source>
</evidence>